<sequence length="265" mass="29055">MIGVVAPPARPQFAAPETVAGLNDGAARDEDPTLTGDLLEIHFMSRRGESGDIWMSRRADLGSPWEAPTVVEELQSDTNEDTPSISDDGLRMWFFSGREQRTGIWRSERASRDAPWGAPSYVDALNPEGVEVLSPHVDLPELRVVVGLKGPETDGWDLAIASRESPEDDWGAFVPIAELNGPGDQLSPFLFDDGRQILFRSGDDLFWARRRGADGAFDEVAPLDEVNDPDARELDPHLSPDGSILFFASQRSGGTDIFEARRNAP</sequence>
<dbReference type="InterPro" id="IPR011659">
    <property type="entry name" value="WD40"/>
</dbReference>
<evidence type="ECO:0000313" key="3">
    <source>
        <dbReference type="Proteomes" id="UP000238348"/>
    </source>
</evidence>
<dbReference type="Gene3D" id="2.120.10.30">
    <property type="entry name" value="TolB, C-terminal domain"/>
    <property type="match status" value="1"/>
</dbReference>
<protein>
    <submittedName>
        <fullName evidence="2">Uncharacterized protein</fullName>
    </submittedName>
</protein>
<organism evidence="2 3">
    <name type="scientific">Sorangium cellulosum</name>
    <name type="common">Polyangium cellulosum</name>
    <dbReference type="NCBI Taxonomy" id="56"/>
    <lineage>
        <taxon>Bacteria</taxon>
        <taxon>Pseudomonadati</taxon>
        <taxon>Myxococcota</taxon>
        <taxon>Polyangia</taxon>
        <taxon>Polyangiales</taxon>
        <taxon>Polyangiaceae</taxon>
        <taxon>Sorangium</taxon>
    </lineage>
</organism>
<dbReference type="EMBL" id="CP012673">
    <property type="protein sequence ID" value="AUX44321.1"/>
    <property type="molecule type" value="Genomic_DNA"/>
</dbReference>
<dbReference type="RefSeq" id="WP_234022548.1">
    <property type="nucleotide sequence ID" value="NZ_CP012673.1"/>
</dbReference>
<proteinExistence type="predicted"/>
<dbReference type="SUPFAM" id="SSF82171">
    <property type="entry name" value="DPP6 N-terminal domain-like"/>
    <property type="match status" value="1"/>
</dbReference>
<dbReference type="Pfam" id="PF07676">
    <property type="entry name" value="PD40"/>
    <property type="match status" value="3"/>
</dbReference>
<gene>
    <name evidence="2" type="ORF">SOCE26_057850</name>
</gene>
<dbReference type="Proteomes" id="UP000238348">
    <property type="component" value="Chromosome"/>
</dbReference>
<feature type="region of interest" description="Disordered" evidence="1">
    <location>
        <begin position="1"/>
        <end position="30"/>
    </location>
</feature>
<evidence type="ECO:0000256" key="1">
    <source>
        <dbReference type="SAM" id="MobiDB-lite"/>
    </source>
</evidence>
<accession>A0A2L0EYD0</accession>
<dbReference type="InterPro" id="IPR011042">
    <property type="entry name" value="6-blade_b-propeller_TolB-like"/>
</dbReference>
<dbReference type="AlphaFoldDB" id="A0A2L0EYD0"/>
<reference evidence="2 3" key="1">
    <citation type="submission" date="2015-09" db="EMBL/GenBank/DDBJ databases">
        <title>Sorangium comparison.</title>
        <authorList>
            <person name="Zaburannyi N."/>
            <person name="Bunk B."/>
            <person name="Overmann J."/>
            <person name="Mueller R."/>
        </authorList>
    </citation>
    <scope>NUCLEOTIDE SEQUENCE [LARGE SCALE GENOMIC DNA]</scope>
    <source>
        <strain evidence="2 3">So ce26</strain>
    </source>
</reference>
<evidence type="ECO:0000313" key="2">
    <source>
        <dbReference type="EMBL" id="AUX44321.1"/>
    </source>
</evidence>
<name>A0A2L0EYD0_SORCE</name>